<dbReference type="RefSeq" id="WP_245375743.1">
    <property type="nucleotide sequence ID" value="NZ_JAGGLB010000016.1"/>
</dbReference>
<dbReference type="Proteomes" id="UP001519287">
    <property type="component" value="Unassembled WGS sequence"/>
</dbReference>
<comment type="caution">
    <text evidence="3">The sequence shown here is derived from an EMBL/GenBank/DDBJ whole genome shotgun (WGS) entry which is preliminary data.</text>
</comment>
<dbReference type="PANTHER" id="PTHR21666">
    <property type="entry name" value="PEPTIDASE-RELATED"/>
    <property type="match status" value="1"/>
</dbReference>
<evidence type="ECO:0000259" key="2">
    <source>
        <dbReference type="Pfam" id="PF01551"/>
    </source>
</evidence>
<organism evidence="3 4">
    <name type="scientific">Paenibacillus eucommiae</name>
    <dbReference type="NCBI Taxonomy" id="1355755"/>
    <lineage>
        <taxon>Bacteria</taxon>
        <taxon>Bacillati</taxon>
        <taxon>Bacillota</taxon>
        <taxon>Bacilli</taxon>
        <taxon>Bacillales</taxon>
        <taxon>Paenibacillaceae</taxon>
        <taxon>Paenibacillus</taxon>
    </lineage>
</organism>
<dbReference type="SUPFAM" id="SSF51261">
    <property type="entry name" value="Duplicated hybrid motif"/>
    <property type="match status" value="1"/>
</dbReference>
<sequence length="358" mass="40490">MVNKVSLWMKIAYAVLFLFTLLSVLEMTRSDFGLGQNQRLFAAENPEVQKKNIFAERKDLLEEFALVSKIPWYELAAIDQYERSLISAKKKGTAQPQGLIAIQIPEAVWAGPLNPDQADTNPMSIAWFGGIGKDGSGDGKADRSNDLDLLQTMVSKITKSGNRDTDRQIGLWAYYQNTRSVQRIKQFSEIYKNLEKLDLFEHAFPLPLSADYSYRSTWGAKRGWGGFRTHEGTDLFARYGVPVRSTCYGIVELIGWNNFGGWRVGIRDLTNTYHYYAHLSGFAKNLKQGDIVKPGQTVGWVGSSGYGKPGTSGKFPPHLHYGLYRDTGLNEWSFNPYPYLKNWEREEQKNRTKSAPSA</sequence>
<proteinExistence type="predicted"/>
<keyword evidence="4" id="KW-1185">Reference proteome</keyword>
<dbReference type="Pfam" id="PF01551">
    <property type="entry name" value="Peptidase_M23"/>
    <property type="match status" value="1"/>
</dbReference>
<dbReference type="InterPro" id="IPR011055">
    <property type="entry name" value="Dup_hybrid_motif"/>
</dbReference>
<dbReference type="PANTHER" id="PTHR21666:SF289">
    <property type="entry name" value="L-ALA--D-GLU ENDOPEPTIDASE"/>
    <property type="match status" value="1"/>
</dbReference>
<reference evidence="3 4" key="1">
    <citation type="submission" date="2021-03" db="EMBL/GenBank/DDBJ databases">
        <title>Genomic Encyclopedia of Type Strains, Phase IV (KMG-IV): sequencing the most valuable type-strain genomes for metagenomic binning, comparative biology and taxonomic classification.</title>
        <authorList>
            <person name="Goeker M."/>
        </authorList>
    </citation>
    <scope>NUCLEOTIDE SEQUENCE [LARGE SCALE GENOMIC DNA]</scope>
    <source>
        <strain evidence="3 4">DSM 26048</strain>
    </source>
</reference>
<evidence type="ECO:0000313" key="3">
    <source>
        <dbReference type="EMBL" id="MBP1993070.1"/>
    </source>
</evidence>
<evidence type="ECO:0000313" key="4">
    <source>
        <dbReference type="Proteomes" id="UP001519287"/>
    </source>
</evidence>
<dbReference type="InterPro" id="IPR016047">
    <property type="entry name" value="M23ase_b-sheet_dom"/>
</dbReference>
<protein>
    <submittedName>
        <fullName evidence="3">Murein DD-endopeptidase MepM/ murein hydrolase activator NlpD</fullName>
    </submittedName>
</protein>
<feature type="domain" description="M23ase beta-sheet core" evidence="2">
    <location>
        <begin position="229"/>
        <end position="326"/>
    </location>
</feature>
<evidence type="ECO:0000256" key="1">
    <source>
        <dbReference type="ARBA" id="ARBA00022729"/>
    </source>
</evidence>
<dbReference type="EMBL" id="JAGGLB010000016">
    <property type="protein sequence ID" value="MBP1993070.1"/>
    <property type="molecule type" value="Genomic_DNA"/>
</dbReference>
<gene>
    <name evidence="3" type="ORF">J2Z66_004687</name>
</gene>
<dbReference type="InterPro" id="IPR050570">
    <property type="entry name" value="Cell_wall_metabolism_enzyme"/>
</dbReference>
<name>A0ABS4J163_9BACL</name>
<accession>A0ABS4J163</accession>
<keyword evidence="3" id="KW-0378">Hydrolase</keyword>
<dbReference type="CDD" id="cd12797">
    <property type="entry name" value="M23_peptidase"/>
    <property type="match status" value="1"/>
</dbReference>
<dbReference type="GO" id="GO:0016787">
    <property type="term" value="F:hydrolase activity"/>
    <property type="evidence" value="ECO:0007669"/>
    <property type="project" value="UniProtKB-KW"/>
</dbReference>
<keyword evidence="1" id="KW-0732">Signal</keyword>
<dbReference type="Gene3D" id="2.70.70.10">
    <property type="entry name" value="Glucose Permease (Domain IIA)"/>
    <property type="match status" value="1"/>
</dbReference>